<dbReference type="GO" id="GO:0005886">
    <property type="term" value="C:plasma membrane"/>
    <property type="evidence" value="ECO:0007669"/>
    <property type="project" value="UniProtKB-SubCell"/>
</dbReference>
<evidence type="ECO:0000256" key="4">
    <source>
        <dbReference type="ARBA" id="ARBA00023136"/>
    </source>
</evidence>
<keyword evidence="7" id="KW-1185">Reference proteome</keyword>
<evidence type="ECO:0000256" key="1">
    <source>
        <dbReference type="ARBA" id="ARBA00004141"/>
    </source>
</evidence>
<evidence type="ECO:0000256" key="5">
    <source>
        <dbReference type="RuleBase" id="RU363041"/>
    </source>
</evidence>
<organism evidence="6 7">
    <name type="scientific">Austwickia chelonae NBRC 105200</name>
    <dbReference type="NCBI Taxonomy" id="1184607"/>
    <lineage>
        <taxon>Bacteria</taxon>
        <taxon>Bacillati</taxon>
        <taxon>Actinomycetota</taxon>
        <taxon>Actinomycetes</taxon>
        <taxon>Micrococcales</taxon>
        <taxon>Dermatophilaceae</taxon>
        <taxon>Austwickia</taxon>
    </lineage>
</organism>
<dbReference type="EMBL" id="BAGZ01000009">
    <property type="protein sequence ID" value="GAB78415.1"/>
    <property type="molecule type" value="Genomic_DNA"/>
</dbReference>
<dbReference type="AlphaFoldDB" id="K6VSU2"/>
<evidence type="ECO:0000313" key="6">
    <source>
        <dbReference type="EMBL" id="GAB78415.1"/>
    </source>
</evidence>
<evidence type="ECO:0000256" key="2">
    <source>
        <dbReference type="ARBA" id="ARBA00022692"/>
    </source>
</evidence>
<comment type="similarity">
    <text evidence="5">Belongs to the 4-toluene sulfonate uptake permease (TSUP) (TC 2.A.102) family.</text>
</comment>
<dbReference type="Proteomes" id="UP000008495">
    <property type="component" value="Unassembled WGS sequence"/>
</dbReference>
<comment type="subcellular location">
    <subcellularLocation>
        <location evidence="5">Cell membrane</location>
        <topology evidence="5">Multi-pass membrane protein</topology>
    </subcellularLocation>
    <subcellularLocation>
        <location evidence="1">Membrane</location>
        <topology evidence="1">Multi-pass membrane protein</topology>
    </subcellularLocation>
</comment>
<name>K6VSU2_9MICO</name>
<proteinExistence type="inferred from homology"/>
<protein>
    <recommendedName>
        <fullName evidence="5">Probable membrane transporter protein</fullName>
    </recommendedName>
</protein>
<reference evidence="6 7" key="1">
    <citation type="submission" date="2012-08" db="EMBL/GenBank/DDBJ databases">
        <title>Whole genome shotgun sequence of Austwickia chelonae NBRC 105200.</title>
        <authorList>
            <person name="Yoshida I."/>
            <person name="Hosoyama A."/>
            <person name="Tsuchikane K."/>
            <person name="Katsumata H."/>
            <person name="Ando Y."/>
            <person name="Ohji S."/>
            <person name="Hamada M."/>
            <person name="Tamura T."/>
            <person name="Yamazoe A."/>
            <person name="Yamazaki S."/>
            <person name="Fujita N."/>
        </authorList>
    </citation>
    <scope>NUCLEOTIDE SEQUENCE [LARGE SCALE GENOMIC DNA]</scope>
    <source>
        <strain evidence="6 7">NBRC 105200</strain>
    </source>
</reference>
<dbReference type="InterPro" id="IPR002781">
    <property type="entry name" value="TM_pro_TauE-like"/>
</dbReference>
<keyword evidence="5" id="KW-1003">Cell membrane</keyword>
<evidence type="ECO:0000256" key="3">
    <source>
        <dbReference type="ARBA" id="ARBA00022989"/>
    </source>
</evidence>
<feature type="transmembrane region" description="Helical" evidence="5">
    <location>
        <begin position="136"/>
        <end position="154"/>
    </location>
</feature>
<gene>
    <name evidence="6" type="ORF">AUCHE_09_00210</name>
</gene>
<keyword evidence="4 5" id="KW-0472">Membrane</keyword>
<dbReference type="Pfam" id="PF01925">
    <property type="entry name" value="TauE"/>
    <property type="match status" value="1"/>
</dbReference>
<evidence type="ECO:0000313" key="7">
    <source>
        <dbReference type="Proteomes" id="UP000008495"/>
    </source>
</evidence>
<feature type="transmembrane region" description="Helical" evidence="5">
    <location>
        <begin position="39"/>
        <end position="61"/>
    </location>
</feature>
<dbReference type="eggNOG" id="COG0730">
    <property type="taxonomic scope" value="Bacteria"/>
</dbReference>
<sequence length="156" mass="16321">MPDHVLQVVVGSIVLAALLISLTLPQLAYVRSPWARRLAALVGGGFNTTAGVAAPAMVVYANLSRWNQTSFAATMQPTFMTMGLVSVILKSALFPVPHMALPPWWMLPALAISVAAGSLAGNTVAQHITSQSARRIAILLALAGGVLVLLRGLGWA</sequence>
<feature type="transmembrane region" description="Helical" evidence="5">
    <location>
        <begin position="6"/>
        <end position="27"/>
    </location>
</feature>
<keyword evidence="2 5" id="KW-0812">Transmembrane</keyword>
<accession>K6VSU2</accession>
<keyword evidence="3 5" id="KW-1133">Transmembrane helix</keyword>
<comment type="caution">
    <text evidence="6">The sequence shown here is derived from an EMBL/GenBank/DDBJ whole genome shotgun (WGS) entry which is preliminary data.</text>
</comment>
<feature type="transmembrane region" description="Helical" evidence="5">
    <location>
        <begin position="104"/>
        <end position="124"/>
    </location>
</feature>